<reference evidence="1 2" key="1">
    <citation type="submission" date="2019-11" db="EMBL/GenBank/DDBJ databases">
        <title>Description of Pedobacter sp. LMG 31462T.</title>
        <authorList>
            <person name="Carlier A."/>
            <person name="Qi S."/>
            <person name="Vandamme P."/>
        </authorList>
    </citation>
    <scope>NUCLEOTIDE SEQUENCE [LARGE SCALE GENOMIC DNA]</scope>
    <source>
        <strain evidence="1 2">LMG 31462</strain>
    </source>
</reference>
<dbReference type="EMBL" id="WNXC01000002">
    <property type="protein sequence ID" value="MBB2149269.1"/>
    <property type="molecule type" value="Genomic_DNA"/>
</dbReference>
<evidence type="ECO:0000313" key="1">
    <source>
        <dbReference type="EMBL" id="MBB2149269.1"/>
    </source>
</evidence>
<proteinExistence type="predicted"/>
<dbReference type="RefSeq" id="WP_182956575.1">
    <property type="nucleotide sequence ID" value="NZ_WNXC01000002.1"/>
</dbReference>
<comment type="caution">
    <text evidence="1">The sequence shown here is derived from an EMBL/GenBank/DDBJ whole genome shotgun (WGS) entry which is preliminary data.</text>
</comment>
<dbReference type="Proteomes" id="UP000636110">
    <property type="component" value="Unassembled WGS sequence"/>
</dbReference>
<keyword evidence="2" id="KW-1185">Reference proteome</keyword>
<organism evidence="1 2">
    <name type="scientific">Pedobacter gandavensis</name>
    <dbReference type="NCBI Taxonomy" id="2679963"/>
    <lineage>
        <taxon>Bacteria</taxon>
        <taxon>Pseudomonadati</taxon>
        <taxon>Bacteroidota</taxon>
        <taxon>Sphingobacteriia</taxon>
        <taxon>Sphingobacteriales</taxon>
        <taxon>Sphingobacteriaceae</taxon>
        <taxon>Pedobacter</taxon>
    </lineage>
</organism>
<name>A0ABR6EVG4_9SPHI</name>
<sequence>MFRNEKYKNDLTTNVGDFLDSLLGDIPVSAINSAHKIQVTCTVPVLNNGVAAVSGEFDQTNSCKE</sequence>
<protein>
    <submittedName>
        <fullName evidence="1">Uncharacterized protein</fullName>
    </submittedName>
</protein>
<accession>A0ABR6EVG4</accession>
<evidence type="ECO:0000313" key="2">
    <source>
        <dbReference type="Proteomes" id="UP000636110"/>
    </source>
</evidence>
<gene>
    <name evidence="1" type="ORF">GM920_10155</name>
</gene>